<proteinExistence type="predicted"/>
<keyword evidence="3" id="KW-1185">Reference proteome</keyword>
<dbReference type="AlphaFoldDB" id="A0A391NXH0"/>
<feature type="compositionally biased region" description="Low complexity" evidence="1">
    <location>
        <begin position="51"/>
        <end position="65"/>
    </location>
</feature>
<feature type="compositionally biased region" description="Basic and acidic residues" evidence="1">
    <location>
        <begin position="1"/>
        <end position="12"/>
    </location>
</feature>
<feature type="region of interest" description="Disordered" evidence="1">
    <location>
        <begin position="1"/>
        <end position="65"/>
    </location>
</feature>
<feature type="compositionally biased region" description="Polar residues" evidence="1">
    <location>
        <begin position="151"/>
        <end position="173"/>
    </location>
</feature>
<evidence type="ECO:0000313" key="2">
    <source>
        <dbReference type="EMBL" id="GCA63169.1"/>
    </source>
</evidence>
<gene>
    <name evidence="2" type="ORF">KIPB_008259</name>
</gene>
<comment type="caution">
    <text evidence="2">The sequence shown here is derived from an EMBL/GenBank/DDBJ whole genome shotgun (WGS) entry which is preliminary data.</text>
</comment>
<reference evidence="2 3" key="1">
    <citation type="journal article" date="2018" name="PLoS ONE">
        <title>The draft genome of Kipferlia bialata reveals reductive genome evolution in fornicate parasites.</title>
        <authorList>
            <person name="Tanifuji G."/>
            <person name="Takabayashi S."/>
            <person name="Kume K."/>
            <person name="Takagi M."/>
            <person name="Nakayama T."/>
            <person name="Kamikawa R."/>
            <person name="Inagaki Y."/>
            <person name="Hashimoto T."/>
        </authorList>
    </citation>
    <scope>NUCLEOTIDE SEQUENCE [LARGE SCALE GENOMIC DNA]</scope>
    <source>
        <strain evidence="2">NY0173</strain>
    </source>
</reference>
<organism evidence="2 3">
    <name type="scientific">Kipferlia bialata</name>
    <dbReference type="NCBI Taxonomy" id="797122"/>
    <lineage>
        <taxon>Eukaryota</taxon>
        <taxon>Metamonada</taxon>
        <taxon>Carpediemonas-like organisms</taxon>
        <taxon>Kipferlia</taxon>
    </lineage>
</organism>
<accession>A0A391NXH0</accession>
<evidence type="ECO:0000313" key="3">
    <source>
        <dbReference type="Proteomes" id="UP000265618"/>
    </source>
</evidence>
<dbReference type="Proteomes" id="UP000265618">
    <property type="component" value="Unassembled WGS sequence"/>
</dbReference>
<dbReference type="EMBL" id="BDIP01002515">
    <property type="protein sequence ID" value="GCA63169.1"/>
    <property type="molecule type" value="Genomic_DNA"/>
</dbReference>
<evidence type="ECO:0000256" key="1">
    <source>
        <dbReference type="SAM" id="MobiDB-lite"/>
    </source>
</evidence>
<sequence>MQTPAVKRDGMREPPFPASETGAGSLIGGSDSPSQKGSKVPGVQESGTDTGHASGVGSAKGAVSGTVTLSTPKGRVEEVPSLVTAIVESLDTLASVVDSEDSGGPATLKQSQTAPLLSLGAEGLSAAYVTLSSVSMLLPSMLNCRRISGADTGTGSRAALNRTQSSVSTSMSPQRDGPPLSSAQGGVIVSAPQSQSGTPDAVAPSEGCGSPAIGVVGLGRAPSQSILGLAGIPSDKQSNATQPSVHAPDAWASFDLPFDACVHSLLQERASVQHVHVAGSCSSSVIDVCPTEDMDGSDSDMEMLAVMPSNSMPAVYHSLRIHTDLSESQNQ</sequence>
<protein>
    <submittedName>
        <fullName evidence="2">Uncharacterized protein</fullName>
    </submittedName>
</protein>
<feature type="region of interest" description="Disordered" evidence="1">
    <location>
        <begin position="150"/>
        <end position="205"/>
    </location>
</feature>
<name>A0A391NXH0_9EUKA</name>